<reference evidence="2 3" key="1">
    <citation type="journal article" date="2014" name="Nat. Genet.">
        <title>Genome and transcriptome of the porcine whipworm Trichuris suis.</title>
        <authorList>
            <person name="Jex A.R."/>
            <person name="Nejsum P."/>
            <person name="Schwarz E.M."/>
            <person name="Hu L."/>
            <person name="Young N.D."/>
            <person name="Hall R.S."/>
            <person name="Korhonen P.K."/>
            <person name="Liao S."/>
            <person name="Thamsborg S."/>
            <person name="Xia J."/>
            <person name="Xu P."/>
            <person name="Wang S."/>
            <person name="Scheerlinck J.P."/>
            <person name="Hofmann A."/>
            <person name="Sternberg P.W."/>
            <person name="Wang J."/>
            <person name="Gasser R.B."/>
        </authorList>
    </citation>
    <scope>NUCLEOTIDE SEQUENCE [LARGE SCALE GENOMIC DNA]</scope>
    <source>
        <strain evidence="2">DCEP-RM93F</strain>
        <strain evidence="1">DCEP-RM93M</strain>
    </source>
</reference>
<dbReference type="AlphaFoldDB" id="A0A085NHH5"/>
<dbReference type="Proteomes" id="UP000030758">
    <property type="component" value="Unassembled WGS sequence"/>
</dbReference>
<dbReference type="Proteomes" id="UP000030764">
    <property type="component" value="Unassembled WGS sequence"/>
</dbReference>
<evidence type="ECO:0000313" key="2">
    <source>
        <dbReference type="EMBL" id="KFD68921.1"/>
    </source>
</evidence>
<evidence type="ECO:0000313" key="3">
    <source>
        <dbReference type="Proteomes" id="UP000030764"/>
    </source>
</evidence>
<name>A0A085NHH5_9BILA</name>
<keyword evidence="3" id="KW-1185">Reference proteome</keyword>
<proteinExistence type="predicted"/>
<organism evidence="2">
    <name type="scientific">Trichuris suis</name>
    <name type="common">pig whipworm</name>
    <dbReference type="NCBI Taxonomy" id="68888"/>
    <lineage>
        <taxon>Eukaryota</taxon>
        <taxon>Metazoa</taxon>
        <taxon>Ecdysozoa</taxon>
        <taxon>Nematoda</taxon>
        <taxon>Enoplea</taxon>
        <taxon>Dorylaimia</taxon>
        <taxon>Trichinellida</taxon>
        <taxon>Trichuridae</taxon>
        <taxon>Trichuris</taxon>
    </lineage>
</organism>
<dbReference type="EMBL" id="KL363247">
    <property type="protein sequence ID" value="KFD50841.1"/>
    <property type="molecule type" value="Genomic_DNA"/>
</dbReference>
<accession>A0A085NHH5</accession>
<dbReference type="EMBL" id="KL367500">
    <property type="protein sequence ID" value="KFD68921.1"/>
    <property type="molecule type" value="Genomic_DNA"/>
</dbReference>
<gene>
    <name evidence="1" type="ORF">M513_08279</name>
    <name evidence="2" type="ORF">M514_08279</name>
</gene>
<evidence type="ECO:0000313" key="1">
    <source>
        <dbReference type="EMBL" id="KFD50841.1"/>
    </source>
</evidence>
<protein>
    <submittedName>
        <fullName evidence="2">Uncharacterized protein</fullName>
    </submittedName>
</protein>
<sequence length="102" mass="12149">MTSPRASAGLECFLQRDHIAMQHNNASRDNRLCLPEKLHLFRLLLIQDYPSAKFVASEATLFALRAQRLADRQIVLPIRPEWRTNDWTRRAMFQRIMYHRWA</sequence>